<name>A0ABX3TCM7_9MYCO</name>
<accession>A0ABX3TCM7</accession>
<proteinExistence type="predicted"/>
<keyword evidence="1" id="KW-0680">Restriction system</keyword>
<dbReference type="Gene3D" id="3.40.50.300">
    <property type="entry name" value="P-loop containing nucleotide triphosphate hydrolases"/>
    <property type="match status" value="1"/>
</dbReference>
<dbReference type="RefSeq" id="WP_158085047.1">
    <property type="nucleotide sequence ID" value="NZ_MVIL01000693.1"/>
</dbReference>
<dbReference type="InterPro" id="IPR040980">
    <property type="entry name" value="SWI2_SNF2"/>
</dbReference>
<evidence type="ECO:0000313" key="4">
    <source>
        <dbReference type="Proteomes" id="UP000192847"/>
    </source>
</evidence>
<organism evidence="3 4">
    <name type="scientific">Mycobacterium timonense</name>
    <dbReference type="NCBI Taxonomy" id="701043"/>
    <lineage>
        <taxon>Bacteria</taxon>
        <taxon>Bacillati</taxon>
        <taxon>Actinomycetota</taxon>
        <taxon>Actinomycetes</taxon>
        <taxon>Mycobacteriales</taxon>
        <taxon>Mycobacteriaceae</taxon>
        <taxon>Mycobacterium</taxon>
        <taxon>Mycobacterium avium complex (MAC)</taxon>
    </lineage>
</organism>
<feature type="non-terminal residue" evidence="3">
    <location>
        <position position="175"/>
    </location>
</feature>
<comment type="caution">
    <text evidence="3">The sequence shown here is derived from an EMBL/GenBank/DDBJ whole genome shotgun (WGS) entry which is preliminary data.</text>
</comment>
<dbReference type="PROSITE" id="PS51192">
    <property type="entry name" value="HELICASE_ATP_BIND_1"/>
    <property type="match status" value="1"/>
</dbReference>
<evidence type="ECO:0000313" key="3">
    <source>
        <dbReference type="EMBL" id="ORB76547.1"/>
    </source>
</evidence>
<dbReference type="SUPFAM" id="SSF52540">
    <property type="entry name" value="P-loop containing nucleoside triphosphate hydrolases"/>
    <property type="match status" value="1"/>
</dbReference>
<gene>
    <name evidence="3" type="ORF">BST46_29470</name>
</gene>
<feature type="domain" description="Helicase ATP-binding" evidence="2">
    <location>
        <begin position="1"/>
        <end position="163"/>
    </location>
</feature>
<evidence type="ECO:0000259" key="2">
    <source>
        <dbReference type="PROSITE" id="PS51192"/>
    </source>
</evidence>
<evidence type="ECO:0000256" key="1">
    <source>
        <dbReference type="ARBA" id="ARBA00022747"/>
    </source>
</evidence>
<dbReference type="PANTHER" id="PTHR30195:SF15">
    <property type="entry name" value="TYPE I RESTRICTION ENZYME HINDI ENDONUCLEASE SUBUNIT"/>
    <property type="match status" value="1"/>
</dbReference>
<dbReference type="InterPro" id="IPR051268">
    <property type="entry name" value="Type-I_R_enzyme_R_subunit"/>
</dbReference>
<keyword evidence="4" id="KW-1185">Reference proteome</keyword>
<dbReference type="Pfam" id="PF18766">
    <property type="entry name" value="SWI2_SNF2"/>
    <property type="match status" value="1"/>
</dbReference>
<dbReference type="SMART" id="SM00487">
    <property type="entry name" value="DEXDc"/>
    <property type="match status" value="1"/>
</dbReference>
<protein>
    <recommendedName>
        <fullName evidence="2">Helicase ATP-binding domain-containing protein</fullName>
    </recommendedName>
</protein>
<reference evidence="3 4" key="1">
    <citation type="submission" date="2017-02" db="EMBL/GenBank/DDBJ databases">
        <title>The new phylogeny of genus Mycobacterium.</title>
        <authorList>
            <person name="Tortoli E."/>
            <person name="Trovato A."/>
            <person name="Cirillo D.M."/>
        </authorList>
    </citation>
    <scope>NUCLEOTIDE SEQUENCE [LARGE SCALE GENOMIC DNA]</scope>
    <source>
        <strain evidence="3 4">CCUG 56329</strain>
    </source>
</reference>
<sequence>HTQGSGKSMEMELYAHLVAKQPKLKNPTIVVVTDRKELDTQLFETFNRSRLLGESPKKVTKRADLRDELSNRTTGGIYFTTLQKFGLTKEERESGADHPLLTDRRNIVVIVDEAHRSHYDNLDGYARHIRDALPNAVFIAFTGTPISFADRNTREVFGKDIDVYDLTRAVTDNAT</sequence>
<feature type="non-terminal residue" evidence="3">
    <location>
        <position position="1"/>
    </location>
</feature>
<dbReference type="InterPro" id="IPR014001">
    <property type="entry name" value="Helicase_ATP-bd"/>
</dbReference>
<dbReference type="PANTHER" id="PTHR30195">
    <property type="entry name" value="TYPE I SITE-SPECIFIC DEOXYRIBONUCLEASE PROTEIN SUBUNIT M AND R"/>
    <property type="match status" value="1"/>
</dbReference>
<dbReference type="EMBL" id="MVIL01000693">
    <property type="protein sequence ID" value="ORB76547.1"/>
    <property type="molecule type" value="Genomic_DNA"/>
</dbReference>
<dbReference type="Proteomes" id="UP000192847">
    <property type="component" value="Unassembled WGS sequence"/>
</dbReference>
<dbReference type="InterPro" id="IPR027417">
    <property type="entry name" value="P-loop_NTPase"/>
</dbReference>